<keyword evidence="1" id="KW-0732">Signal</keyword>
<proteinExistence type="predicted"/>
<sequence length="93" mass="9772">MKKLTLILMVVSLFVMVTGVFAGEKIVGVVDSIEKKGDVVESVTILDEKAGNAKKTIKCEGKCTIKPGVDKGSKVTAETTEKGTTIRKAVAGC</sequence>
<gene>
    <name evidence="2" type="ORF">ASN18_1263</name>
</gene>
<feature type="chain" id="PRO_5045636528" description="Secreted protein" evidence="1">
    <location>
        <begin position="23"/>
        <end position="93"/>
    </location>
</feature>
<dbReference type="EMBL" id="LNQR01000042">
    <property type="protein sequence ID" value="KWT88509.1"/>
    <property type="molecule type" value="Genomic_DNA"/>
</dbReference>
<reference evidence="2 3" key="1">
    <citation type="submission" date="2015-11" db="EMBL/GenBank/DDBJ databases">
        <authorList>
            <person name="Lin W."/>
        </authorList>
    </citation>
    <scope>NUCLEOTIDE SEQUENCE [LARGE SCALE GENOMIC DNA]</scope>
    <source>
        <strain evidence="2 3">HCH-1</strain>
    </source>
</reference>
<keyword evidence="3" id="KW-1185">Reference proteome</keyword>
<dbReference type="RefSeq" id="WP_085051903.1">
    <property type="nucleotide sequence ID" value="NZ_LNQR01000042.1"/>
</dbReference>
<name>A0ABR5SHT3_9BACT</name>
<protein>
    <recommendedName>
        <fullName evidence="4">Secreted protein</fullName>
    </recommendedName>
</protein>
<evidence type="ECO:0000256" key="1">
    <source>
        <dbReference type="SAM" id="SignalP"/>
    </source>
</evidence>
<evidence type="ECO:0008006" key="4">
    <source>
        <dbReference type="Google" id="ProtNLM"/>
    </source>
</evidence>
<feature type="signal peptide" evidence="1">
    <location>
        <begin position="1"/>
        <end position="22"/>
    </location>
</feature>
<comment type="caution">
    <text evidence="2">The sequence shown here is derived from an EMBL/GenBank/DDBJ whole genome shotgun (WGS) entry which is preliminary data.</text>
</comment>
<accession>A0ABR5SHT3</accession>
<dbReference type="Proteomes" id="UP000060487">
    <property type="component" value="Unassembled WGS sequence"/>
</dbReference>
<evidence type="ECO:0000313" key="2">
    <source>
        <dbReference type="EMBL" id="KWT88509.1"/>
    </source>
</evidence>
<organism evidence="2 3">
    <name type="scientific">Candidatus Magnetominusculus xianensis</name>
    <dbReference type="NCBI Taxonomy" id="1748249"/>
    <lineage>
        <taxon>Bacteria</taxon>
        <taxon>Pseudomonadati</taxon>
        <taxon>Nitrospirota</taxon>
        <taxon>Nitrospiria</taxon>
        <taxon>Nitrospirales</taxon>
        <taxon>Nitrospiraceae</taxon>
        <taxon>Candidatus Magnetominusculus</taxon>
    </lineage>
</organism>
<evidence type="ECO:0000313" key="3">
    <source>
        <dbReference type="Proteomes" id="UP000060487"/>
    </source>
</evidence>